<feature type="region of interest" description="Disordered" evidence="11">
    <location>
        <begin position="469"/>
        <end position="497"/>
    </location>
</feature>
<dbReference type="PANTHER" id="PTHR22967:SF57">
    <property type="entry name" value="AUXILIN, ISOFORM A-RELATED"/>
    <property type="match status" value="1"/>
</dbReference>
<evidence type="ECO:0000256" key="7">
    <source>
        <dbReference type="ARBA" id="ARBA00047899"/>
    </source>
</evidence>
<keyword evidence="4 9" id="KW-0547">Nucleotide-binding</keyword>
<gene>
    <name evidence="13" type="ORF">WJX72_000236</name>
</gene>
<dbReference type="PROSITE" id="PS00107">
    <property type="entry name" value="PROTEIN_KINASE_ATP"/>
    <property type="match status" value="1"/>
</dbReference>
<dbReference type="SUPFAM" id="SSF56112">
    <property type="entry name" value="Protein kinase-like (PK-like)"/>
    <property type="match status" value="1"/>
</dbReference>
<proteinExistence type="predicted"/>
<dbReference type="EMBL" id="JALJOR010000005">
    <property type="protein sequence ID" value="KAK9816438.1"/>
    <property type="molecule type" value="Genomic_DNA"/>
</dbReference>
<dbReference type="Proteomes" id="UP001489004">
    <property type="component" value="Unassembled WGS sequence"/>
</dbReference>
<evidence type="ECO:0000256" key="11">
    <source>
        <dbReference type="SAM" id="MobiDB-lite"/>
    </source>
</evidence>
<dbReference type="AlphaFoldDB" id="A0AAW1Q2A6"/>
<dbReference type="PANTHER" id="PTHR22967">
    <property type="entry name" value="SERINE/THREONINE PROTEIN KINASE"/>
    <property type="match status" value="1"/>
</dbReference>
<reference evidence="13 14" key="1">
    <citation type="journal article" date="2024" name="Nat. Commun.">
        <title>Phylogenomics reveals the evolutionary origins of lichenization in chlorophyte algae.</title>
        <authorList>
            <person name="Puginier C."/>
            <person name="Libourel C."/>
            <person name="Otte J."/>
            <person name="Skaloud P."/>
            <person name="Haon M."/>
            <person name="Grisel S."/>
            <person name="Petersen M."/>
            <person name="Berrin J.G."/>
            <person name="Delaux P.M."/>
            <person name="Dal Grande F."/>
            <person name="Keller J."/>
        </authorList>
    </citation>
    <scope>NUCLEOTIDE SEQUENCE [LARGE SCALE GENOMIC DNA]</scope>
    <source>
        <strain evidence="13 14">SAG 2043</strain>
    </source>
</reference>
<dbReference type="GO" id="GO:0005737">
    <property type="term" value="C:cytoplasm"/>
    <property type="evidence" value="ECO:0007669"/>
    <property type="project" value="TreeGrafter"/>
</dbReference>
<accession>A0AAW1Q2A6</accession>
<dbReference type="Gene3D" id="1.10.510.10">
    <property type="entry name" value="Transferase(Phosphotransferase) domain 1"/>
    <property type="match status" value="1"/>
</dbReference>
<comment type="caution">
    <text evidence="13">The sequence shown here is derived from an EMBL/GenBank/DDBJ whole genome shotgun (WGS) entry which is preliminary data.</text>
</comment>
<dbReference type="InterPro" id="IPR017441">
    <property type="entry name" value="Protein_kinase_ATP_BS"/>
</dbReference>
<dbReference type="Pfam" id="PF00069">
    <property type="entry name" value="Pkinase"/>
    <property type="match status" value="1"/>
</dbReference>
<evidence type="ECO:0000256" key="4">
    <source>
        <dbReference type="ARBA" id="ARBA00022741"/>
    </source>
</evidence>
<dbReference type="GO" id="GO:0004674">
    <property type="term" value="F:protein serine/threonine kinase activity"/>
    <property type="evidence" value="ECO:0007669"/>
    <property type="project" value="UniProtKB-KW"/>
</dbReference>
<feature type="domain" description="Protein kinase" evidence="12">
    <location>
        <begin position="34"/>
        <end position="312"/>
    </location>
</feature>
<keyword evidence="2" id="KW-0723">Serine/threonine-protein kinase</keyword>
<keyword evidence="3" id="KW-0808">Transferase</keyword>
<evidence type="ECO:0000256" key="6">
    <source>
        <dbReference type="ARBA" id="ARBA00022840"/>
    </source>
</evidence>
<dbReference type="SMART" id="SM00220">
    <property type="entry name" value="S_TKc"/>
    <property type="match status" value="1"/>
</dbReference>
<keyword evidence="14" id="KW-1185">Reference proteome</keyword>
<feature type="coiled-coil region" evidence="10">
    <location>
        <begin position="351"/>
        <end position="385"/>
    </location>
</feature>
<comment type="catalytic activity">
    <reaction evidence="8">
        <text>L-seryl-[protein] + ATP = O-phospho-L-seryl-[protein] + ADP + H(+)</text>
        <dbReference type="Rhea" id="RHEA:17989"/>
        <dbReference type="Rhea" id="RHEA-COMP:9863"/>
        <dbReference type="Rhea" id="RHEA-COMP:11604"/>
        <dbReference type="ChEBI" id="CHEBI:15378"/>
        <dbReference type="ChEBI" id="CHEBI:29999"/>
        <dbReference type="ChEBI" id="CHEBI:30616"/>
        <dbReference type="ChEBI" id="CHEBI:83421"/>
        <dbReference type="ChEBI" id="CHEBI:456216"/>
        <dbReference type="EC" id="2.7.11.1"/>
    </reaction>
</comment>
<evidence type="ECO:0000256" key="1">
    <source>
        <dbReference type="ARBA" id="ARBA00012513"/>
    </source>
</evidence>
<keyword evidence="5" id="KW-0418">Kinase</keyword>
<dbReference type="InterPro" id="IPR000719">
    <property type="entry name" value="Prot_kinase_dom"/>
</dbReference>
<dbReference type="GO" id="GO:0005524">
    <property type="term" value="F:ATP binding"/>
    <property type="evidence" value="ECO:0007669"/>
    <property type="project" value="UniProtKB-UniRule"/>
</dbReference>
<evidence type="ECO:0000256" key="9">
    <source>
        <dbReference type="PROSITE-ProRule" id="PRU10141"/>
    </source>
</evidence>
<evidence type="ECO:0000256" key="2">
    <source>
        <dbReference type="ARBA" id="ARBA00022527"/>
    </source>
</evidence>
<organism evidence="13 14">
    <name type="scientific">[Myrmecia] bisecta</name>
    <dbReference type="NCBI Taxonomy" id="41462"/>
    <lineage>
        <taxon>Eukaryota</taxon>
        <taxon>Viridiplantae</taxon>
        <taxon>Chlorophyta</taxon>
        <taxon>core chlorophytes</taxon>
        <taxon>Trebouxiophyceae</taxon>
        <taxon>Trebouxiales</taxon>
        <taxon>Trebouxiaceae</taxon>
        <taxon>Myrmecia</taxon>
    </lineage>
</organism>
<evidence type="ECO:0000256" key="5">
    <source>
        <dbReference type="ARBA" id="ARBA00022777"/>
    </source>
</evidence>
<dbReference type="EC" id="2.7.11.1" evidence="1"/>
<sequence>MGSLKGFLKGLGAGIHQQSGGLLGKTVKVGPYTVRVEALLGEGGFASIYRVRDNSTSAAYALKHMRLNGDREAIADCYTEVETMKKLRGSACILTMRAVAFAGPKGAETEAFLLLDLCKDSLVDFSRQRNNKLSDSVLMHIFQSVCTAVSAMHHADPPLAHRDLKAENVLQHNSLPLPTGQWVLCDFGSTTSSCGIYESSDAVMVAEEAIRKHTTPAYRAPELWDLYSRERIDTKVDIWALGCLLYFLAYGKLPFAGEAKLQILNGDFSLPESRAPAIRQLIRSLLVTRPADRPDIDAVLQQVEQGTPHPGAMPTPVAASASAACQQISGSAASETEASLRQQLQLAHAELQRVRLALSAQQDTVQQLQADNANQAALIKRLQADAGLPSSRPPPAEGSSGGWVASFEDAEAASPPAARATCATPPPATDSLDPFDPFQLNNGHAASAATFDAFVLNEPPDLQQASIAQRLQTAPHHRRSSSEPTPVESWHLHTDWL</sequence>
<keyword evidence="10" id="KW-0175">Coiled coil</keyword>
<evidence type="ECO:0000256" key="10">
    <source>
        <dbReference type="SAM" id="Coils"/>
    </source>
</evidence>
<protein>
    <recommendedName>
        <fullName evidence="1">non-specific serine/threonine protein kinase</fullName>
        <ecNumber evidence="1">2.7.11.1</ecNumber>
    </recommendedName>
</protein>
<comment type="catalytic activity">
    <reaction evidence="7">
        <text>L-threonyl-[protein] + ATP = O-phospho-L-threonyl-[protein] + ADP + H(+)</text>
        <dbReference type="Rhea" id="RHEA:46608"/>
        <dbReference type="Rhea" id="RHEA-COMP:11060"/>
        <dbReference type="Rhea" id="RHEA-COMP:11605"/>
        <dbReference type="ChEBI" id="CHEBI:15378"/>
        <dbReference type="ChEBI" id="CHEBI:30013"/>
        <dbReference type="ChEBI" id="CHEBI:30616"/>
        <dbReference type="ChEBI" id="CHEBI:61977"/>
        <dbReference type="ChEBI" id="CHEBI:456216"/>
        <dbReference type="EC" id="2.7.11.1"/>
    </reaction>
</comment>
<evidence type="ECO:0000256" key="3">
    <source>
        <dbReference type="ARBA" id="ARBA00022679"/>
    </source>
</evidence>
<feature type="binding site" evidence="9">
    <location>
        <position position="63"/>
    </location>
    <ligand>
        <name>ATP</name>
        <dbReference type="ChEBI" id="CHEBI:30616"/>
    </ligand>
</feature>
<evidence type="ECO:0000256" key="8">
    <source>
        <dbReference type="ARBA" id="ARBA00048679"/>
    </source>
</evidence>
<dbReference type="InterPro" id="IPR011009">
    <property type="entry name" value="Kinase-like_dom_sf"/>
</dbReference>
<evidence type="ECO:0000313" key="13">
    <source>
        <dbReference type="EMBL" id="KAK9816438.1"/>
    </source>
</evidence>
<evidence type="ECO:0000313" key="14">
    <source>
        <dbReference type="Proteomes" id="UP001489004"/>
    </source>
</evidence>
<keyword evidence="6 9" id="KW-0067">ATP-binding</keyword>
<evidence type="ECO:0000259" key="12">
    <source>
        <dbReference type="PROSITE" id="PS50011"/>
    </source>
</evidence>
<dbReference type="PROSITE" id="PS50011">
    <property type="entry name" value="PROTEIN_KINASE_DOM"/>
    <property type="match status" value="1"/>
</dbReference>
<name>A0AAW1Q2A6_9CHLO</name>